<protein>
    <submittedName>
        <fullName evidence="2">Uncharacterized protein</fullName>
    </submittedName>
</protein>
<dbReference type="AlphaFoldDB" id="A0A099LPU6"/>
<dbReference type="STRING" id="29495.EA26_19235"/>
<evidence type="ECO:0000256" key="1">
    <source>
        <dbReference type="SAM" id="Coils"/>
    </source>
</evidence>
<accession>A0A099LPU6</accession>
<evidence type="ECO:0000313" key="3">
    <source>
        <dbReference type="Proteomes" id="UP000029994"/>
    </source>
</evidence>
<dbReference type="RefSeq" id="WP_000235991.1">
    <property type="nucleotide sequence ID" value="NZ_CP061845.1"/>
</dbReference>
<feature type="coiled-coil region" evidence="1">
    <location>
        <begin position="125"/>
        <end position="169"/>
    </location>
</feature>
<keyword evidence="1" id="KW-0175">Coiled coil</keyword>
<dbReference type="GeneID" id="43685213"/>
<comment type="caution">
    <text evidence="2">The sequence shown here is derived from an EMBL/GenBank/DDBJ whole genome shotgun (WGS) entry which is preliminary data.</text>
</comment>
<keyword evidence="3" id="KW-1185">Reference proteome</keyword>
<organism evidence="2 3">
    <name type="scientific">Vibrio navarrensis</name>
    <dbReference type="NCBI Taxonomy" id="29495"/>
    <lineage>
        <taxon>Bacteria</taxon>
        <taxon>Pseudomonadati</taxon>
        <taxon>Pseudomonadota</taxon>
        <taxon>Gammaproteobacteria</taxon>
        <taxon>Vibrionales</taxon>
        <taxon>Vibrionaceae</taxon>
        <taxon>Vibrio</taxon>
    </lineage>
</organism>
<evidence type="ECO:0000313" key="2">
    <source>
        <dbReference type="EMBL" id="KGK09332.1"/>
    </source>
</evidence>
<proteinExistence type="predicted"/>
<name>A0A099LPU6_9VIBR</name>
<dbReference type="EMBL" id="JMCG01000002">
    <property type="protein sequence ID" value="KGK09332.1"/>
    <property type="molecule type" value="Genomic_DNA"/>
</dbReference>
<dbReference type="Proteomes" id="UP000029994">
    <property type="component" value="Unassembled WGS sequence"/>
</dbReference>
<reference evidence="2 3" key="1">
    <citation type="submission" date="2014-04" db="EMBL/GenBank/DDBJ databases">
        <title>Genome sequencing of Vibrio navarrensis strains.</title>
        <authorList>
            <person name="Gladney L.M."/>
            <person name="Katz L.S."/>
            <person name="Marino-Ramirez L."/>
            <person name="Jordan I.K."/>
        </authorList>
    </citation>
    <scope>NUCLEOTIDE SEQUENCE [LARGE SCALE GENOMIC DNA]</scope>
    <source>
        <strain evidence="2 3">ATCC 51183</strain>
    </source>
</reference>
<sequence>MATSVELEVLKENIRKLPASPKRGDMVYEALRVWIPLQTDEDWLRLINVKSKKLNQREIAAELCATDNIWKRERFRILLDEMNDDVIAKGLLNKTIAPSVRSDSEIPLKPEAVPNTENPMKQLEEAKLKAKLLRTEGKLQQANLRIRKLEAELKKYTELSELNRALEQLTRPRR</sequence>
<gene>
    <name evidence="2" type="ORF">EA26_19235</name>
</gene>